<dbReference type="STRING" id="111780.Sta7437_3150"/>
<evidence type="ECO:0000313" key="1">
    <source>
        <dbReference type="EMBL" id="AFZ36659.1"/>
    </source>
</evidence>
<dbReference type="HOGENOM" id="CLU_175653_3_0_3"/>
<evidence type="ECO:0000313" key="2">
    <source>
        <dbReference type="Proteomes" id="UP000010473"/>
    </source>
</evidence>
<proteinExistence type="predicted"/>
<dbReference type="Proteomes" id="UP000010473">
    <property type="component" value="Chromosome"/>
</dbReference>
<dbReference type="EMBL" id="CP003653">
    <property type="protein sequence ID" value="AFZ36659.1"/>
    <property type="molecule type" value="Genomic_DNA"/>
</dbReference>
<dbReference type="eggNOG" id="ENOG5033F4G">
    <property type="taxonomic scope" value="Bacteria"/>
</dbReference>
<dbReference type="AlphaFoldDB" id="K9XX68"/>
<protein>
    <submittedName>
        <fullName evidence="1">Uncharacterized protein</fullName>
    </submittedName>
</protein>
<dbReference type="RefSeq" id="WP_015194324.1">
    <property type="nucleotide sequence ID" value="NC_019748.1"/>
</dbReference>
<dbReference type="KEGG" id="scs:Sta7437_3150"/>
<organism evidence="1 2">
    <name type="scientific">Stanieria cyanosphaera (strain ATCC 29371 / PCC 7437)</name>
    <dbReference type="NCBI Taxonomy" id="111780"/>
    <lineage>
        <taxon>Bacteria</taxon>
        <taxon>Bacillati</taxon>
        <taxon>Cyanobacteriota</taxon>
        <taxon>Cyanophyceae</taxon>
        <taxon>Pleurocapsales</taxon>
        <taxon>Dermocarpellaceae</taxon>
        <taxon>Stanieria</taxon>
    </lineage>
</organism>
<accession>K9XX68</accession>
<reference evidence="2" key="1">
    <citation type="journal article" date="2013" name="Proc. Natl. Acad. Sci. U.S.A.">
        <title>Improving the coverage of the cyanobacterial phylum using diversity-driven genome sequencing.</title>
        <authorList>
            <person name="Shih P.M."/>
            <person name="Wu D."/>
            <person name="Latifi A."/>
            <person name="Axen S.D."/>
            <person name="Fewer D.P."/>
            <person name="Talla E."/>
            <person name="Calteau A."/>
            <person name="Cai F."/>
            <person name="Tandeau de Marsac N."/>
            <person name="Rippka R."/>
            <person name="Herdman M."/>
            <person name="Sivonen K."/>
            <person name="Coursin T."/>
            <person name="Laurent T."/>
            <person name="Goodwin L."/>
            <person name="Nolan M."/>
            <person name="Davenport K.W."/>
            <person name="Han C.S."/>
            <person name="Rubin E.M."/>
            <person name="Eisen J.A."/>
            <person name="Woyke T."/>
            <person name="Gugger M."/>
            <person name="Kerfeld C.A."/>
        </authorList>
    </citation>
    <scope>NUCLEOTIDE SEQUENCE [LARGE SCALE GENOMIC DNA]</scope>
    <source>
        <strain evidence="2">ATCC 29371 / PCC 7437</strain>
    </source>
</reference>
<sequence>MKTEYDFSGGERGKFYQSDATFSFPIYLESDLGDFLNKLAEEKNIDVQVLVNEFLRNNLELIKATALSIN</sequence>
<gene>
    <name evidence="1" type="ordered locus">Sta7437_3150</name>
</gene>
<name>K9XX68_STAC7</name>
<dbReference type="OrthoDB" id="532567at2"/>
<keyword evidence="2" id="KW-1185">Reference proteome</keyword>